<evidence type="ECO:0000256" key="13">
    <source>
        <dbReference type="ARBA" id="ARBA00037126"/>
    </source>
</evidence>
<reference evidence="20" key="2">
    <citation type="journal article" date="2023" name="Microbiol Resour">
        <title>Decontamination and Annotation of the Draft Genome Sequence of the Oomycete Lagenidium giganteum ARSEF 373.</title>
        <authorList>
            <person name="Morgan W.R."/>
            <person name="Tartar A."/>
        </authorList>
    </citation>
    <scope>NUCLEOTIDE SEQUENCE</scope>
    <source>
        <strain evidence="20">ARSEF 373</strain>
    </source>
</reference>
<comment type="function">
    <text evidence="13">Glucosidase involved in the degradation of cellulosic biomass. Active on lichenan.</text>
</comment>
<evidence type="ECO:0000256" key="12">
    <source>
        <dbReference type="ARBA" id="ARBA00036824"/>
    </source>
</evidence>
<keyword evidence="21" id="KW-1185">Reference proteome</keyword>
<keyword evidence="11" id="KW-0961">Cell wall biogenesis/degradation</keyword>
<dbReference type="Proteomes" id="UP001146120">
    <property type="component" value="Unassembled WGS sequence"/>
</dbReference>
<evidence type="ECO:0000256" key="8">
    <source>
        <dbReference type="ARBA" id="ARBA00023136"/>
    </source>
</evidence>
<dbReference type="GO" id="GO:0004338">
    <property type="term" value="F:glucan exo-1,3-beta-glucosidase activity"/>
    <property type="evidence" value="ECO:0007669"/>
    <property type="project" value="UniProtKB-EC"/>
</dbReference>
<evidence type="ECO:0000256" key="10">
    <source>
        <dbReference type="ARBA" id="ARBA00023295"/>
    </source>
</evidence>
<evidence type="ECO:0000256" key="1">
    <source>
        <dbReference type="ARBA" id="ARBA00004401"/>
    </source>
</evidence>
<comment type="catalytic activity">
    <reaction evidence="12">
        <text>Successive hydrolysis of beta-D-glucose units from the non-reducing ends of (1-&gt;3)-beta-D-glucans, releasing alpha-glucose.</text>
        <dbReference type="EC" id="3.2.1.58"/>
    </reaction>
</comment>
<reference evidence="20" key="1">
    <citation type="submission" date="2022-11" db="EMBL/GenBank/DDBJ databases">
        <authorList>
            <person name="Morgan W.R."/>
            <person name="Tartar A."/>
        </authorList>
    </citation>
    <scope>NUCLEOTIDE SEQUENCE</scope>
    <source>
        <strain evidence="20">ARSEF 373</strain>
    </source>
</reference>
<evidence type="ECO:0000256" key="6">
    <source>
        <dbReference type="ARBA" id="ARBA00022968"/>
    </source>
</evidence>
<keyword evidence="6" id="KW-0735">Signal-anchor</keyword>
<keyword evidence="10 16" id="KW-0326">Glycosidase</keyword>
<evidence type="ECO:0000256" key="3">
    <source>
        <dbReference type="ARBA" id="ARBA00022475"/>
    </source>
</evidence>
<comment type="caution">
    <text evidence="20">The sequence shown here is derived from an EMBL/GenBank/DDBJ whole genome shotgun (WGS) entry which is preliminary data.</text>
</comment>
<dbReference type="InterPro" id="IPR001547">
    <property type="entry name" value="Glyco_hydro_5"/>
</dbReference>
<dbReference type="EMBL" id="DAKRPA010000314">
    <property type="protein sequence ID" value="DAZ93463.1"/>
    <property type="molecule type" value="Genomic_DNA"/>
</dbReference>
<evidence type="ECO:0000256" key="17">
    <source>
        <dbReference type="SAM" id="MobiDB-lite"/>
    </source>
</evidence>
<evidence type="ECO:0000256" key="4">
    <source>
        <dbReference type="ARBA" id="ARBA00022692"/>
    </source>
</evidence>
<dbReference type="GO" id="GO:0071555">
    <property type="term" value="P:cell wall organization"/>
    <property type="evidence" value="ECO:0007669"/>
    <property type="project" value="UniProtKB-KW"/>
</dbReference>
<feature type="chain" id="PRO_5044022216" description="glucan 1,3-beta-glucosidase" evidence="18">
    <location>
        <begin position="23"/>
        <end position="420"/>
    </location>
</feature>
<dbReference type="PANTHER" id="PTHR31297:SF34">
    <property type="entry name" value="GLUCAN 1,3-BETA-GLUCOSIDASE 2"/>
    <property type="match status" value="1"/>
</dbReference>
<keyword evidence="18" id="KW-0732">Signal</keyword>
<organism evidence="20 21">
    <name type="scientific">Lagenidium giganteum</name>
    <dbReference type="NCBI Taxonomy" id="4803"/>
    <lineage>
        <taxon>Eukaryota</taxon>
        <taxon>Sar</taxon>
        <taxon>Stramenopiles</taxon>
        <taxon>Oomycota</taxon>
        <taxon>Peronosporomycetes</taxon>
        <taxon>Pythiales</taxon>
        <taxon>Pythiaceae</taxon>
    </lineage>
</organism>
<evidence type="ECO:0000256" key="7">
    <source>
        <dbReference type="ARBA" id="ARBA00022989"/>
    </source>
</evidence>
<evidence type="ECO:0000256" key="15">
    <source>
        <dbReference type="ARBA" id="ARBA00041260"/>
    </source>
</evidence>
<dbReference type="Gene3D" id="3.20.20.80">
    <property type="entry name" value="Glycosidases"/>
    <property type="match status" value="1"/>
</dbReference>
<proteinExistence type="inferred from homology"/>
<evidence type="ECO:0000256" key="2">
    <source>
        <dbReference type="ARBA" id="ARBA00005641"/>
    </source>
</evidence>
<dbReference type="AlphaFoldDB" id="A0AAV2YJJ7"/>
<dbReference type="GO" id="GO:0009251">
    <property type="term" value="P:glucan catabolic process"/>
    <property type="evidence" value="ECO:0007669"/>
    <property type="project" value="TreeGrafter"/>
</dbReference>
<keyword evidence="5 16" id="KW-0378">Hydrolase</keyword>
<dbReference type="SUPFAM" id="SSF51445">
    <property type="entry name" value="(Trans)glycosidases"/>
    <property type="match status" value="1"/>
</dbReference>
<protein>
    <recommendedName>
        <fullName evidence="14">glucan 1,3-beta-glucosidase</fullName>
        <ecNumber evidence="14">3.2.1.58</ecNumber>
    </recommendedName>
    <alternativeName>
        <fullName evidence="15">Exo-1,3-beta-glucanase D</fullName>
    </alternativeName>
</protein>
<comment type="subcellular location">
    <subcellularLocation>
        <location evidence="1">Cell membrane</location>
        <topology evidence="1">Single-pass type II membrane protein</topology>
    </subcellularLocation>
</comment>
<accession>A0AAV2YJJ7</accession>
<sequence>MRTFSLAACAFVLAAAVAPAFAQDEGYQPDDTNLWSGAFNELQITENLRANDSKQTAHIQPRIRSGQVPSRGVNLGGWLVAEHWMTTGADIWDGVSEADANKGEYTALTVSPDPNATKSHFDHHHATFVTEKDIAEIAAAGLNTVRVPVGYWIMGTDNHDTSQRGAWTKFAPNAIKYLDLLIKDWARKHNVAVIISMHAAKGSQNGQDHSSPENSGKSDWAHYPENVANTIDVVSFLAKRYKSEVAFLGIGLLNEPGNTTPNDVLYKYYEDAYKVIRGDGNDCVLTVAPLLWEQSPKFMADFMKGPEYKNVWVEWHRYFVWGFEQATEADLMGKHMPAFDDDLAAWKGNPMFIGEWSFATSGKFQNDDEGYHKWARKQLEVINKAKAGYTFWSWRIYGDENGSNGWSLRNMLRNKVVSIK</sequence>
<feature type="signal peptide" evidence="18">
    <location>
        <begin position="1"/>
        <end position="22"/>
    </location>
</feature>
<dbReference type="InterPro" id="IPR050386">
    <property type="entry name" value="Glycosyl_hydrolase_5"/>
</dbReference>
<gene>
    <name evidence="20" type="ORF">N0F65_006522</name>
</gene>
<dbReference type="GO" id="GO:0005576">
    <property type="term" value="C:extracellular region"/>
    <property type="evidence" value="ECO:0007669"/>
    <property type="project" value="TreeGrafter"/>
</dbReference>
<keyword evidence="7" id="KW-1133">Transmembrane helix</keyword>
<dbReference type="GO" id="GO:0005886">
    <property type="term" value="C:plasma membrane"/>
    <property type="evidence" value="ECO:0007669"/>
    <property type="project" value="UniProtKB-SubCell"/>
</dbReference>
<keyword evidence="9" id="KW-0325">Glycoprotein</keyword>
<dbReference type="EC" id="3.2.1.58" evidence="14"/>
<keyword evidence="4" id="KW-0812">Transmembrane</keyword>
<keyword evidence="8" id="KW-0472">Membrane</keyword>
<dbReference type="Pfam" id="PF00150">
    <property type="entry name" value="Cellulase"/>
    <property type="match status" value="1"/>
</dbReference>
<evidence type="ECO:0000256" key="11">
    <source>
        <dbReference type="ARBA" id="ARBA00023316"/>
    </source>
</evidence>
<feature type="domain" description="Glycoside hydrolase family 5" evidence="19">
    <location>
        <begin position="127"/>
        <end position="396"/>
    </location>
</feature>
<feature type="compositionally biased region" description="Polar residues" evidence="17">
    <location>
        <begin position="202"/>
        <end position="217"/>
    </location>
</feature>
<feature type="region of interest" description="Disordered" evidence="17">
    <location>
        <begin position="202"/>
        <end position="221"/>
    </location>
</feature>
<evidence type="ECO:0000259" key="19">
    <source>
        <dbReference type="Pfam" id="PF00150"/>
    </source>
</evidence>
<evidence type="ECO:0000313" key="20">
    <source>
        <dbReference type="EMBL" id="DAZ93463.1"/>
    </source>
</evidence>
<evidence type="ECO:0000256" key="18">
    <source>
        <dbReference type="SAM" id="SignalP"/>
    </source>
</evidence>
<evidence type="ECO:0000256" key="5">
    <source>
        <dbReference type="ARBA" id="ARBA00022801"/>
    </source>
</evidence>
<dbReference type="GO" id="GO:0009986">
    <property type="term" value="C:cell surface"/>
    <property type="evidence" value="ECO:0007669"/>
    <property type="project" value="TreeGrafter"/>
</dbReference>
<evidence type="ECO:0000256" key="14">
    <source>
        <dbReference type="ARBA" id="ARBA00038929"/>
    </source>
</evidence>
<keyword evidence="3" id="KW-1003">Cell membrane</keyword>
<evidence type="ECO:0000256" key="9">
    <source>
        <dbReference type="ARBA" id="ARBA00023180"/>
    </source>
</evidence>
<dbReference type="InterPro" id="IPR017853">
    <property type="entry name" value="GH"/>
</dbReference>
<comment type="similarity">
    <text evidence="2 16">Belongs to the glycosyl hydrolase 5 (cellulase A) family.</text>
</comment>
<dbReference type="PANTHER" id="PTHR31297">
    <property type="entry name" value="GLUCAN ENDO-1,6-BETA-GLUCOSIDASE B"/>
    <property type="match status" value="1"/>
</dbReference>
<name>A0AAV2YJJ7_9STRA</name>
<dbReference type="FunFam" id="3.20.20.80:FF:000113">
    <property type="entry name" value="Glucan 1,3-beta-glucosidase"/>
    <property type="match status" value="1"/>
</dbReference>
<evidence type="ECO:0000256" key="16">
    <source>
        <dbReference type="RuleBase" id="RU361153"/>
    </source>
</evidence>
<evidence type="ECO:0000313" key="21">
    <source>
        <dbReference type="Proteomes" id="UP001146120"/>
    </source>
</evidence>